<dbReference type="RefSeq" id="WP_155452737.1">
    <property type="nucleotide sequence ID" value="NZ_WNKX01000002.1"/>
</dbReference>
<sequence>MGLFRIFRKGKVDENVIEDDDVDAARLAANSELERQRAQQSDLQREIARATAMKIDAIEAAMAADIFNEPEPAWARKPRALQPATPAAASDEATLPMLDQYTTELLGDEDMPLEAAAAESAPIVEEIAILYANGQAEVAEQMLLGSLPDATQDRTVWWMLFDLYQVLNKQESFENISIDYASQYETSPPSWVPPAAAASAAPVAKGGYAGVAPTLGLAGTLNASVAPQLERLDEMDKKQPLRLDFSRVNGVEPEGCALLLAALKKVQAGERDLIVVGAAELAEQVRAILTIGNRDVGEAPWLLYLELLRLLNREKDFEESSMDYCVTFEVSPPPFVAPKKVANAPRQSTAATSDRFMLPAVIEGDITTLLGSIDQYASQAQALVFDCSRLARMEFGAASALQSKVLELSAGDRRIEFRDVNHLVAALMRLLGYADMARLFPHKY</sequence>
<gene>
    <name evidence="2" type="ORF">GM658_04190</name>
</gene>
<feature type="coiled-coil region" evidence="1">
    <location>
        <begin position="26"/>
        <end position="53"/>
    </location>
</feature>
<protein>
    <recommendedName>
        <fullName evidence="4">STAS domain-containing protein</fullName>
    </recommendedName>
</protein>
<evidence type="ECO:0000256" key="1">
    <source>
        <dbReference type="SAM" id="Coils"/>
    </source>
</evidence>
<dbReference type="AlphaFoldDB" id="A0A6L6QC50"/>
<reference evidence="2 3" key="1">
    <citation type="submission" date="2019-11" db="EMBL/GenBank/DDBJ databases">
        <title>Type strains purchased from KCTC, JCM and DSMZ.</title>
        <authorList>
            <person name="Lu H."/>
        </authorList>
    </citation>
    <scope>NUCLEOTIDE SEQUENCE [LARGE SCALE GENOMIC DNA]</scope>
    <source>
        <strain evidence="2 3">JCM 31587</strain>
    </source>
</reference>
<dbReference type="InterPro" id="IPR036513">
    <property type="entry name" value="STAS_dom_sf"/>
</dbReference>
<dbReference type="Gene3D" id="3.30.750.24">
    <property type="entry name" value="STAS domain"/>
    <property type="match status" value="1"/>
</dbReference>
<accession>A0A6L6QC50</accession>
<keyword evidence="3" id="KW-1185">Reference proteome</keyword>
<dbReference type="Proteomes" id="UP000472320">
    <property type="component" value="Unassembled WGS sequence"/>
</dbReference>
<organism evidence="2 3">
    <name type="scientific">Massilia eburnea</name>
    <dbReference type="NCBI Taxonomy" id="1776165"/>
    <lineage>
        <taxon>Bacteria</taxon>
        <taxon>Pseudomonadati</taxon>
        <taxon>Pseudomonadota</taxon>
        <taxon>Betaproteobacteria</taxon>
        <taxon>Burkholderiales</taxon>
        <taxon>Oxalobacteraceae</taxon>
        <taxon>Telluria group</taxon>
        <taxon>Massilia</taxon>
    </lineage>
</organism>
<comment type="caution">
    <text evidence="2">The sequence shown here is derived from an EMBL/GenBank/DDBJ whole genome shotgun (WGS) entry which is preliminary data.</text>
</comment>
<evidence type="ECO:0008006" key="4">
    <source>
        <dbReference type="Google" id="ProtNLM"/>
    </source>
</evidence>
<proteinExistence type="predicted"/>
<name>A0A6L6QC50_9BURK</name>
<keyword evidence="1" id="KW-0175">Coiled coil</keyword>
<evidence type="ECO:0000313" key="2">
    <source>
        <dbReference type="EMBL" id="MTW09790.1"/>
    </source>
</evidence>
<dbReference type="OrthoDB" id="5298269at2"/>
<dbReference type="EMBL" id="WNKX01000002">
    <property type="protein sequence ID" value="MTW09790.1"/>
    <property type="molecule type" value="Genomic_DNA"/>
</dbReference>
<evidence type="ECO:0000313" key="3">
    <source>
        <dbReference type="Proteomes" id="UP000472320"/>
    </source>
</evidence>